<evidence type="ECO:0000313" key="3">
    <source>
        <dbReference type="EMBL" id="KAJ8036116.1"/>
    </source>
</evidence>
<dbReference type="InterPro" id="IPR036880">
    <property type="entry name" value="Kunitz_BPTI_sf"/>
</dbReference>
<organism evidence="3 4">
    <name type="scientific">Holothuria leucospilota</name>
    <name type="common">Black long sea cucumber</name>
    <name type="synonym">Mertensiothuria leucospilota</name>
    <dbReference type="NCBI Taxonomy" id="206669"/>
    <lineage>
        <taxon>Eukaryota</taxon>
        <taxon>Metazoa</taxon>
        <taxon>Echinodermata</taxon>
        <taxon>Eleutherozoa</taxon>
        <taxon>Echinozoa</taxon>
        <taxon>Holothuroidea</taxon>
        <taxon>Aspidochirotacea</taxon>
        <taxon>Aspidochirotida</taxon>
        <taxon>Holothuriidae</taxon>
        <taxon>Holothuria</taxon>
    </lineage>
</organism>
<dbReference type="SMART" id="SM00131">
    <property type="entry name" value="KU"/>
    <property type="match status" value="2"/>
</dbReference>
<proteinExistence type="predicted"/>
<keyword evidence="4" id="KW-1185">Reference proteome</keyword>
<dbReference type="InterPro" id="IPR020901">
    <property type="entry name" value="Prtase_inh_Kunz-CS"/>
</dbReference>
<dbReference type="PROSITE" id="PS50279">
    <property type="entry name" value="BPTI_KUNITZ_2"/>
    <property type="match status" value="2"/>
</dbReference>
<keyword evidence="1" id="KW-1015">Disulfide bond</keyword>
<dbReference type="PANTHER" id="PTHR10083:SF374">
    <property type="entry name" value="BPTI_KUNITZ INHIBITOR DOMAIN-CONTAINING PROTEIN"/>
    <property type="match status" value="1"/>
</dbReference>
<evidence type="ECO:0000313" key="4">
    <source>
        <dbReference type="Proteomes" id="UP001152320"/>
    </source>
</evidence>
<sequence>MNIKAIVVFVIKFCNQMDAVFNFQSFSTVRCNQNIDQGFCNANISRWGFNDFTGRCQEFTFGGCGGNTNSFTSERDCVETCGDVCLLPILRGPCDAQLPRWGYNFLTGQCQQFFFGGCHGNRNNYLTQEVCELACVRKFYLLKLFAHGRHLFVHEEINLLQSS</sequence>
<dbReference type="GO" id="GO:0004867">
    <property type="term" value="F:serine-type endopeptidase inhibitor activity"/>
    <property type="evidence" value="ECO:0007669"/>
    <property type="project" value="InterPro"/>
</dbReference>
<dbReference type="OrthoDB" id="4473401at2759"/>
<name>A0A9Q1C028_HOLLE</name>
<feature type="domain" description="BPTI/Kunitz inhibitor" evidence="2">
    <location>
        <begin position="31"/>
        <end position="81"/>
    </location>
</feature>
<dbReference type="Gene3D" id="4.10.410.10">
    <property type="entry name" value="Pancreatic trypsin inhibitor Kunitz domain"/>
    <property type="match status" value="2"/>
</dbReference>
<gene>
    <name evidence="3" type="ORF">HOLleu_19989</name>
</gene>
<dbReference type="AlphaFoldDB" id="A0A9Q1C028"/>
<dbReference type="Pfam" id="PF00014">
    <property type="entry name" value="Kunitz_BPTI"/>
    <property type="match status" value="2"/>
</dbReference>
<comment type="caution">
    <text evidence="3">The sequence shown here is derived from an EMBL/GenBank/DDBJ whole genome shotgun (WGS) entry which is preliminary data.</text>
</comment>
<reference evidence="3" key="1">
    <citation type="submission" date="2021-10" db="EMBL/GenBank/DDBJ databases">
        <title>Tropical sea cucumber genome reveals ecological adaptation and Cuvierian tubules defense mechanism.</title>
        <authorList>
            <person name="Chen T."/>
        </authorList>
    </citation>
    <scope>NUCLEOTIDE SEQUENCE</scope>
    <source>
        <strain evidence="3">Nanhai2018</strain>
        <tissue evidence="3">Muscle</tissue>
    </source>
</reference>
<dbReference type="PRINTS" id="PR00759">
    <property type="entry name" value="BASICPTASE"/>
</dbReference>
<evidence type="ECO:0000259" key="2">
    <source>
        <dbReference type="PROSITE" id="PS50279"/>
    </source>
</evidence>
<dbReference type="CDD" id="cd00109">
    <property type="entry name" value="Kunitz-type"/>
    <property type="match status" value="1"/>
</dbReference>
<dbReference type="PROSITE" id="PS00280">
    <property type="entry name" value="BPTI_KUNITZ_1"/>
    <property type="match status" value="2"/>
</dbReference>
<dbReference type="InterPro" id="IPR050098">
    <property type="entry name" value="TFPI/VKTCI-like"/>
</dbReference>
<accession>A0A9Q1C028</accession>
<dbReference type="SUPFAM" id="SSF57362">
    <property type="entry name" value="BPTI-like"/>
    <property type="match status" value="2"/>
</dbReference>
<protein>
    <submittedName>
        <fullName evidence="3">WAP, Kazal, immunoglobulin, Kunitz and NTR domain-containing protein 2</fullName>
    </submittedName>
</protein>
<dbReference type="GO" id="GO:0005615">
    <property type="term" value="C:extracellular space"/>
    <property type="evidence" value="ECO:0007669"/>
    <property type="project" value="TreeGrafter"/>
</dbReference>
<dbReference type="InterPro" id="IPR002223">
    <property type="entry name" value="Kunitz_BPTI"/>
</dbReference>
<feature type="domain" description="BPTI/Kunitz inhibitor" evidence="2">
    <location>
        <begin position="85"/>
        <end position="135"/>
    </location>
</feature>
<evidence type="ECO:0000256" key="1">
    <source>
        <dbReference type="ARBA" id="ARBA00023157"/>
    </source>
</evidence>
<dbReference type="Proteomes" id="UP001152320">
    <property type="component" value="Chromosome 9"/>
</dbReference>
<dbReference type="EMBL" id="JAIZAY010000009">
    <property type="protein sequence ID" value="KAJ8036116.1"/>
    <property type="molecule type" value="Genomic_DNA"/>
</dbReference>
<dbReference type="PANTHER" id="PTHR10083">
    <property type="entry name" value="KUNITZ-TYPE PROTEASE INHIBITOR-RELATED"/>
    <property type="match status" value="1"/>
</dbReference>